<evidence type="ECO:0000259" key="1">
    <source>
        <dbReference type="PROSITE" id="PS51819"/>
    </source>
</evidence>
<evidence type="ECO:0000313" key="2">
    <source>
        <dbReference type="EMBL" id="MBB3064807.1"/>
    </source>
</evidence>
<dbReference type="PANTHER" id="PTHR21366:SF14">
    <property type="entry name" value="GLYOXALASE DOMAIN-CONTAINING PROTEIN 5"/>
    <property type="match status" value="1"/>
</dbReference>
<reference evidence="2 3" key="1">
    <citation type="submission" date="2020-08" db="EMBL/GenBank/DDBJ databases">
        <title>Genomic Encyclopedia of Type Strains, Phase III (KMG-III): the genomes of soil and plant-associated and newly described type strains.</title>
        <authorList>
            <person name="Whitman W."/>
        </authorList>
    </citation>
    <scope>NUCLEOTIDE SEQUENCE [LARGE SCALE GENOMIC DNA]</scope>
    <source>
        <strain evidence="2 3">CECT 8803</strain>
    </source>
</reference>
<sequence length="150" mass="16120">MTGGKAMGRKANPINLKAIDHIVLRVSDLDRMIGFYQDVLGCRLERQQAAIGLYQLRAGECLIDLVEVDSELGRPGGAAPGDEGRNLDHVCLQVVPFDADAILTHLRSLGVEPSEIAKRYGALGYGPSIYIQDPEGNTVELKGPPSPPSN</sequence>
<dbReference type="Pfam" id="PF00903">
    <property type="entry name" value="Glyoxalase"/>
    <property type="match status" value="1"/>
</dbReference>
<keyword evidence="3" id="KW-1185">Reference proteome</keyword>
<dbReference type="AlphaFoldDB" id="A0A839SPI2"/>
<dbReference type="InterPro" id="IPR029068">
    <property type="entry name" value="Glyas_Bleomycin-R_OHBP_Dase"/>
</dbReference>
<dbReference type="PROSITE" id="PS51819">
    <property type="entry name" value="VOC"/>
    <property type="match status" value="1"/>
</dbReference>
<name>A0A839SPI2_9PROT</name>
<dbReference type="InterPro" id="IPR004360">
    <property type="entry name" value="Glyas_Fos-R_dOase_dom"/>
</dbReference>
<dbReference type="RefSeq" id="WP_246377465.1">
    <property type="nucleotide sequence ID" value="NZ_JACHXA010000002.1"/>
</dbReference>
<gene>
    <name evidence="2" type="ORF">FHR98_001079</name>
</gene>
<keyword evidence="2" id="KW-0560">Oxidoreductase</keyword>
<dbReference type="EMBL" id="JACHXA010000002">
    <property type="protein sequence ID" value="MBB3064807.1"/>
    <property type="molecule type" value="Genomic_DNA"/>
</dbReference>
<dbReference type="InterPro" id="IPR050383">
    <property type="entry name" value="GlyoxalaseI/FosfomycinResist"/>
</dbReference>
<organism evidence="2 3">
    <name type="scientific">Limibacillus halophilus</name>
    <dbReference type="NCBI Taxonomy" id="1579333"/>
    <lineage>
        <taxon>Bacteria</taxon>
        <taxon>Pseudomonadati</taxon>
        <taxon>Pseudomonadota</taxon>
        <taxon>Alphaproteobacteria</taxon>
        <taxon>Rhodospirillales</taxon>
        <taxon>Rhodovibrionaceae</taxon>
        <taxon>Limibacillus</taxon>
    </lineage>
</organism>
<dbReference type="Gene3D" id="3.10.180.10">
    <property type="entry name" value="2,3-Dihydroxybiphenyl 1,2-Dioxygenase, domain 1"/>
    <property type="match status" value="1"/>
</dbReference>
<dbReference type="Proteomes" id="UP000581135">
    <property type="component" value="Unassembled WGS sequence"/>
</dbReference>
<dbReference type="SUPFAM" id="SSF54593">
    <property type="entry name" value="Glyoxalase/Bleomycin resistance protein/Dihydroxybiphenyl dioxygenase"/>
    <property type="match status" value="1"/>
</dbReference>
<protein>
    <submittedName>
        <fullName evidence="2">Catechol 2,3-dioxygenase-like lactoylglutathione lyase family enzyme</fullName>
    </submittedName>
</protein>
<comment type="caution">
    <text evidence="2">The sequence shown here is derived from an EMBL/GenBank/DDBJ whole genome shotgun (WGS) entry which is preliminary data.</text>
</comment>
<accession>A0A839SPI2</accession>
<evidence type="ECO:0000313" key="3">
    <source>
        <dbReference type="Proteomes" id="UP000581135"/>
    </source>
</evidence>
<proteinExistence type="predicted"/>
<keyword evidence="2" id="KW-0456">Lyase</keyword>
<keyword evidence="2" id="KW-0223">Dioxygenase</keyword>
<dbReference type="InterPro" id="IPR037523">
    <property type="entry name" value="VOC_core"/>
</dbReference>
<dbReference type="GO" id="GO:0051213">
    <property type="term" value="F:dioxygenase activity"/>
    <property type="evidence" value="ECO:0007669"/>
    <property type="project" value="UniProtKB-KW"/>
</dbReference>
<feature type="domain" description="VOC" evidence="1">
    <location>
        <begin position="18"/>
        <end position="144"/>
    </location>
</feature>
<dbReference type="PANTHER" id="PTHR21366">
    <property type="entry name" value="GLYOXALASE FAMILY PROTEIN"/>
    <property type="match status" value="1"/>
</dbReference>
<dbReference type="GO" id="GO:0016829">
    <property type="term" value="F:lyase activity"/>
    <property type="evidence" value="ECO:0007669"/>
    <property type="project" value="UniProtKB-KW"/>
</dbReference>